<dbReference type="AlphaFoldDB" id="A0A8E6B843"/>
<reference evidence="4" key="1">
    <citation type="submission" date="2021-05" db="EMBL/GenBank/DDBJ databases">
        <title>Complete genome sequence of the cellulolytic planctomycete Telmatocola sphagniphila SP2T and characterization of the first cellulase from planctomycetes.</title>
        <authorList>
            <person name="Rakitin A.L."/>
            <person name="Beletsky A.V."/>
            <person name="Naumoff D.G."/>
            <person name="Kulichevskaya I.S."/>
            <person name="Mardanov A.V."/>
            <person name="Ravin N.V."/>
            <person name="Dedysh S.N."/>
        </authorList>
    </citation>
    <scope>NUCLEOTIDE SEQUENCE</scope>
    <source>
        <strain evidence="4">SP2T</strain>
    </source>
</reference>
<evidence type="ECO:0000256" key="1">
    <source>
        <dbReference type="ARBA" id="ARBA00006525"/>
    </source>
</evidence>
<dbReference type="InterPro" id="IPR041614">
    <property type="entry name" value="DprA_WH"/>
</dbReference>
<dbReference type="GO" id="GO:0009294">
    <property type="term" value="P:DNA-mediated transformation"/>
    <property type="evidence" value="ECO:0007669"/>
    <property type="project" value="InterPro"/>
</dbReference>
<dbReference type="Pfam" id="PF02481">
    <property type="entry name" value="DNA_processg_A"/>
    <property type="match status" value="1"/>
</dbReference>
<proteinExistence type="inferred from homology"/>
<dbReference type="InterPro" id="IPR036388">
    <property type="entry name" value="WH-like_DNA-bd_sf"/>
</dbReference>
<dbReference type="SUPFAM" id="SSF47781">
    <property type="entry name" value="RuvA domain 2-like"/>
    <property type="match status" value="1"/>
</dbReference>
<comment type="similarity">
    <text evidence="1">Belongs to the DprA/Smf family.</text>
</comment>
<accession>A0A8E6B843</accession>
<dbReference type="InterPro" id="IPR003488">
    <property type="entry name" value="DprA"/>
</dbReference>
<evidence type="ECO:0000313" key="5">
    <source>
        <dbReference type="Proteomes" id="UP000676194"/>
    </source>
</evidence>
<sequence>MLSEERDLLALSLVPGIGPRLSQTLLERFRSATRVLAASVEELQTVPQIGVKTARQLAMAFSQVAVENEIEEMVRQEVSLVSYDKPTYPSRLKTISDYPSLLYVKGKLLSTDDRAVAIVGSRQCTTYGRKMAEKMAVGLSQAGYTIVSGLARGIDGFAHQATLEAKGRTLAVLAGGLSKIYPPEHAALASQVAMQGALISETAMKLAPQRGMFHNRNRLISGLSRAVIIIEANEKSGALITARHAAEQDRTVLVVPANADAMTSAGSLRLIRDGARLVRGIDDVLEDLNELSVQRYSLFKDDQLGEESMSLANADPADLPKAGPPEGLSEEEVRIWQFLEENRHVDEVSHFSQIPISRLSGILMKMEMRKTIQRLAGNYYARR</sequence>
<keyword evidence="5" id="KW-1185">Reference proteome</keyword>
<organism evidence="4 5">
    <name type="scientific">Telmatocola sphagniphila</name>
    <dbReference type="NCBI Taxonomy" id="1123043"/>
    <lineage>
        <taxon>Bacteria</taxon>
        <taxon>Pseudomonadati</taxon>
        <taxon>Planctomycetota</taxon>
        <taxon>Planctomycetia</taxon>
        <taxon>Gemmatales</taxon>
        <taxon>Gemmataceae</taxon>
    </lineage>
</organism>
<dbReference type="InterPro" id="IPR057666">
    <property type="entry name" value="DrpA_SLOG"/>
</dbReference>
<dbReference type="KEGG" id="tsph:KIH39_06875"/>
<dbReference type="SUPFAM" id="SSF102405">
    <property type="entry name" value="MCP/YpsA-like"/>
    <property type="match status" value="1"/>
</dbReference>
<dbReference type="Proteomes" id="UP000676194">
    <property type="component" value="Chromosome"/>
</dbReference>
<evidence type="ECO:0000259" key="2">
    <source>
        <dbReference type="Pfam" id="PF02481"/>
    </source>
</evidence>
<dbReference type="Pfam" id="PF17782">
    <property type="entry name" value="WHD_DprA"/>
    <property type="match status" value="1"/>
</dbReference>
<dbReference type="NCBIfam" id="TIGR00732">
    <property type="entry name" value="dprA"/>
    <property type="match status" value="1"/>
</dbReference>
<evidence type="ECO:0000313" key="4">
    <source>
        <dbReference type="EMBL" id="QVL33627.1"/>
    </source>
</evidence>
<dbReference type="EMBL" id="CP074694">
    <property type="protein sequence ID" value="QVL33627.1"/>
    <property type="molecule type" value="Genomic_DNA"/>
</dbReference>
<dbReference type="PANTHER" id="PTHR43022:SF1">
    <property type="entry name" value="PROTEIN SMF"/>
    <property type="match status" value="1"/>
</dbReference>
<gene>
    <name evidence="4" type="primary">dprA</name>
    <name evidence="4" type="ORF">KIH39_06875</name>
</gene>
<name>A0A8E6B843_9BACT</name>
<dbReference type="Pfam" id="PF14520">
    <property type="entry name" value="HHH_5"/>
    <property type="match status" value="1"/>
</dbReference>
<feature type="domain" description="Smf/DprA SLOG" evidence="2">
    <location>
        <begin position="80"/>
        <end position="288"/>
    </location>
</feature>
<evidence type="ECO:0000259" key="3">
    <source>
        <dbReference type="Pfam" id="PF17782"/>
    </source>
</evidence>
<dbReference type="PANTHER" id="PTHR43022">
    <property type="entry name" value="PROTEIN SMF"/>
    <property type="match status" value="1"/>
</dbReference>
<feature type="domain" description="DprA winged helix" evidence="3">
    <location>
        <begin position="320"/>
        <end position="378"/>
    </location>
</feature>
<dbReference type="Gene3D" id="3.40.50.450">
    <property type="match status" value="1"/>
</dbReference>
<protein>
    <submittedName>
        <fullName evidence="4">DNA-processing protein DprA</fullName>
    </submittedName>
</protein>
<dbReference type="InterPro" id="IPR010994">
    <property type="entry name" value="RuvA_2-like"/>
</dbReference>
<dbReference type="Gene3D" id="1.10.10.10">
    <property type="entry name" value="Winged helix-like DNA-binding domain superfamily/Winged helix DNA-binding domain"/>
    <property type="match status" value="1"/>
</dbReference>
<dbReference type="RefSeq" id="WP_213498539.1">
    <property type="nucleotide sequence ID" value="NZ_CP074694.1"/>
</dbReference>